<protein>
    <submittedName>
        <fullName evidence="2">Uncharacterized protein</fullName>
    </submittedName>
</protein>
<dbReference type="Proteomes" id="UP001632037">
    <property type="component" value="Unassembled WGS sequence"/>
</dbReference>
<gene>
    <name evidence="2" type="ORF">V7S43_011808</name>
</gene>
<comment type="caution">
    <text evidence="2">The sequence shown here is derived from an EMBL/GenBank/DDBJ whole genome shotgun (WGS) entry which is preliminary data.</text>
</comment>
<dbReference type="EMBL" id="JBIMZQ010000028">
    <property type="protein sequence ID" value="KAL3663403.1"/>
    <property type="molecule type" value="Genomic_DNA"/>
</dbReference>
<proteinExistence type="predicted"/>
<evidence type="ECO:0000256" key="1">
    <source>
        <dbReference type="SAM" id="MobiDB-lite"/>
    </source>
</evidence>
<name>A0ABD3F9K4_9STRA</name>
<feature type="region of interest" description="Disordered" evidence="1">
    <location>
        <begin position="1"/>
        <end position="39"/>
    </location>
</feature>
<reference evidence="2 3" key="1">
    <citation type="submission" date="2024-09" db="EMBL/GenBank/DDBJ databases">
        <title>Genome sequencing and assembly of Phytophthora oleae, isolate VK10A, causative agent of rot of olive drupes.</title>
        <authorList>
            <person name="Conti Taguali S."/>
            <person name="Riolo M."/>
            <person name="La Spada F."/>
            <person name="Cacciola S.O."/>
            <person name="Dionisio G."/>
        </authorList>
    </citation>
    <scope>NUCLEOTIDE SEQUENCE [LARGE SCALE GENOMIC DNA]</scope>
    <source>
        <strain evidence="2 3">VK10A</strain>
    </source>
</reference>
<keyword evidence="3" id="KW-1185">Reference proteome</keyword>
<organism evidence="2 3">
    <name type="scientific">Phytophthora oleae</name>
    <dbReference type="NCBI Taxonomy" id="2107226"/>
    <lineage>
        <taxon>Eukaryota</taxon>
        <taxon>Sar</taxon>
        <taxon>Stramenopiles</taxon>
        <taxon>Oomycota</taxon>
        <taxon>Peronosporomycetes</taxon>
        <taxon>Peronosporales</taxon>
        <taxon>Peronosporaceae</taxon>
        <taxon>Phytophthora</taxon>
    </lineage>
</organism>
<evidence type="ECO:0000313" key="3">
    <source>
        <dbReference type="Proteomes" id="UP001632037"/>
    </source>
</evidence>
<accession>A0ABD3F9K4</accession>
<sequence length="128" mass="14318">MAVLRRIRSKMTEEVEPALPPKPDESISTGDGDIPGEYAERYPINLSGRSRAARSKTLADQFWKRSNTSGDMLKHTDQERSAARIRRGMRSRLSLPSEVTIIQDGRPPGEHKPNADPTDSDPNTKFES</sequence>
<dbReference type="AlphaFoldDB" id="A0ABD3F9K4"/>
<evidence type="ECO:0000313" key="2">
    <source>
        <dbReference type="EMBL" id="KAL3663403.1"/>
    </source>
</evidence>
<feature type="region of interest" description="Disordered" evidence="1">
    <location>
        <begin position="92"/>
        <end position="128"/>
    </location>
</feature>